<evidence type="ECO:0000313" key="5">
    <source>
        <dbReference type="Proteomes" id="UP000549394"/>
    </source>
</evidence>
<comment type="similarity">
    <text evidence="1">Belongs to the PhzF family.</text>
</comment>
<dbReference type="GO" id="GO:0016853">
    <property type="term" value="F:isomerase activity"/>
    <property type="evidence" value="ECO:0007669"/>
    <property type="project" value="UniProtKB-KW"/>
</dbReference>
<keyword evidence="5" id="KW-1185">Reference proteome</keyword>
<dbReference type="Proteomes" id="UP000549394">
    <property type="component" value="Unassembled WGS sequence"/>
</dbReference>
<dbReference type="AlphaFoldDB" id="A0A7I8W8Q4"/>
<gene>
    <name evidence="4" type="ORF">DGYR_LOCUS12037</name>
</gene>
<dbReference type="NCBIfam" id="TIGR00654">
    <property type="entry name" value="PhzF_family"/>
    <property type="match status" value="1"/>
</dbReference>
<reference evidence="4 5" key="1">
    <citation type="submission" date="2020-08" db="EMBL/GenBank/DDBJ databases">
        <authorList>
            <person name="Hejnol A."/>
        </authorList>
    </citation>
    <scope>NUCLEOTIDE SEQUENCE [LARGE SCALE GENOMIC DNA]</scope>
</reference>
<dbReference type="PANTHER" id="PTHR13774">
    <property type="entry name" value="PHENAZINE BIOSYNTHESIS PROTEIN"/>
    <property type="match status" value="1"/>
</dbReference>
<evidence type="ECO:0000256" key="2">
    <source>
        <dbReference type="ARBA" id="ARBA00023235"/>
    </source>
</evidence>
<organism evidence="4 5">
    <name type="scientific">Dimorphilus gyrociliatus</name>
    <dbReference type="NCBI Taxonomy" id="2664684"/>
    <lineage>
        <taxon>Eukaryota</taxon>
        <taxon>Metazoa</taxon>
        <taxon>Spiralia</taxon>
        <taxon>Lophotrochozoa</taxon>
        <taxon>Annelida</taxon>
        <taxon>Polychaeta</taxon>
        <taxon>Polychaeta incertae sedis</taxon>
        <taxon>Dinophilidae</taxon>
        <taxon>Dimorphilus</taxon>
    </lineage>
</organism>
<comment type="caution">
    <text evidence="4">The sequence shown here is derived from an EMBL/GenBank/DDBJ whole genome shotgun (WGS) entry which is preliminary data.</text>
</comment>
<accession>A0A7I8W8Q4</accession>
<name>A0A7I8W8Q4_9ANNE</name>
<sequence length="292" mass="32727">MEQEICIIDAFAHGPFTGNQAAICPLKFDQDYDDTFLLNIAREMNLSETAYIKILKDGDTFDKSSKFGLRWFTPETEVPLCGHATLASAASLFYTLGNKNEEIEFVTRKSGSLFARKHGEGITISLPLDKTLERIESIEGDWKIVCDEVSGNLPIEGVYLSKNLKYGLVHLKDSVSAEEFEAFTPNFHRLLNTSVTEWISVTMKGDKFKDKEGKSYDFVSRMFAPWLGVNEDPVTGSAHTTLSSFWSDILNKKKMRARQGRARKGTVNISVLDDRVELTGNAQVTLKGHLLL</sequence>
<proteinExistence type="inferred from homology"/>
<keyword evidence="2" id="KW-0413">Isomerase</keyword>
<dbReference type="GO" id="GO:0005737">
    <property type="term" value="C:cytoplasm"/>
    <property type="evidence" value="ECO:0007669"/>
    <property type="project" value="TreeGrafter"/>
</dbReference>
<dbReference type="Pfam" id="PF02567">
    <property type="entry name" value="PhzC-PhzF"/>
    <property type="match status" value="1"/>
</dbReference>
<dbReference type="PIRSF" id="PIRSF016184">
    <property type="entry name" value="PhzC_PhzF"/>
    <property type="match status" value="1"/>
</dbReference>
<dbReference type="InterPro" id="IPR003719">
    <property type="entry name" value="Phenazine_PhzF-like"/>
</dbReference>
<dbReference type="SUPFAM" id="SSF54506">
    <property type="entry name" value="Diaminopimelate epimerase-like"/>
    <property type="match status" value="1"/>
</dbReference>
<evidence type="ECO:0000256" key="3">
    <source>
        <dbReference type="PIRSR" id="PIRSR016184-1"/>
    </source>
</evidence>
<dbReference type="EMBL" id="CAJFCJ010000021">
    <property type="protein sequence ID" value="CAD5124502.1"/>
    <property type="molecule type" value="Genomic_DNA"/>
</dbReference>
<evidence type="ECO:0000313" key="4">
    <source>
        <dbReference type="EMBL" id="CAD5124502.1"/>
    </source>
</evidence>
<dbReference type="OrthoDB" id="75169at2759"/>
<feature type="active site" evidence="3">
    <location>
        <position position="48"/>
    </location>
</feature>
<evidence type="ECO:0000256" key="1">
    <source>
        <dbReference type="ARBA" id="ARBA00008270"/>
    </source>
</evidence>
<dbReference type="PANTHER" id="PTHR13774:SF17">
    <property type="entry name" value="PHENAZINE BIOSYNTHESIS-LIKE DOMAIN-CONTAINING PROTEIN"/>
    <property type="match status" value="1"/>
</dbReference>
<protein>
    <submittedName>
        <fullName evidence="4">DgyrCDS12781</fullName>
    </submittedName>
</protein>
<dbReference type="Gene3D" id="3.10.310.10">
    <property type="entry name" value="Diaminopimelate Epimerase, Chain A, domain 1"/>
    <property type="match status" value="2"/>
</dbReference>